<sequence>MPAALARCLETETALIEQFLSALQAESAALLDRKAAQALQDAAQHKEALADQLVAASQERDRILAAMALAPGHAGTDAAAGAHAELAPLWQRLQDHAAQARDANQRNAILLEVNLRYTEQTLQALRRLGSQNTTTYDAQGRGRPLGGASRAIVAT</sequence>
<keyword evidence="5" id="KW-0282">Flagellum</keyword>
<dbReference type="GO" id="GO:0044780">
    <property type="term" value="P:bacterial-type flagellum assembly"/>
    <property type="evidence" value="ECO:0007669"/>
    <property type="project" value="InterPro"/>
</dbReference>
<proteinExistence type="inferred from homology"/>
<feature type="region of interest" description="Disordered" evidence="4">
    <location>
        <begin position="133"/>
        <end position="155"/>
    </location>
</feature>
<dbReference type="Pfam" id="PF05130">
    <property type="entry name" value="FlgN"/>
    <property type="match status" value="1"/>
</dbReference>
<evidence type="ECO:0000313" key="6">
    <source>
        <dbReference type="Proteomes" id="UP000216429"/>
    </source>
</evidence>
<reference evidence="6" key="1">
    <citation type="submission" date="2017-05" db="EMBL/GenBank/DDBJ databases">
        <title>Complete and WGS of Bordetella genogroups.</title>
        <authorList>
            <person name="Spilker T."/>
            <person name="Lipuma J."/>
        </authorList>
    </citation>
    <scope>NUCLEOTIDE SEQUENCE [LARGE SCALE GENOMIC DNA]</scope>
    <source>
        <strain evidence="6">AU6712</strain>
    </source>
</reference>
<comment type="function">
    <text evidence="1">Required for the efficient initiation of filament assembly.</text>
</comment>
<dbReference type="SUPFAM" id="SSF140566">
    <property type="entry name" value="FlgN-like"/>
    <property type="match status" value="1"/>
</dbReference>
<organism evidence="5 6">
    <name type="scientific">Bordetella genomosp. 12</name>
    <dbReference type="NCBI Taxonomy" id="463035"/>
    <lineage>
        <taxon>Bacteria</taxon>
        <taxon>Pseudomonadati</taxon>
        <taxon>Pseudomonadota</taxon>
        <taxon>Betaproteobacteria</taxon>
        <taxon>Burkholderiales</taxon>
        <taxon>Alcaligenaceae</taxon>
        <taxon>Bordetella</taxon>
    </lineage>
</organism>
<keyword evidence="5" id="KW-0966">Cell projection</keyword>
<evidence type="ECO:0000256" key="2">
    <source>
        <dbReference type="ARBA" id="ARBA00007703"/>
    </source>
</evidence>
<keyword evidence="5" id="KW-0969">Cilium</keyword>
<evidence type="ECO:0000256" key="4">
    <source>
        <dbReference type="SAM" id="MobiDB-lite"/>
    </source>
</evidence>
<evidence type="ECO:0000256" key="3">
    <source>
        <dbReference type="ARBA" id="ARBA00022795"/>
    </source>
</evidence>
<keyword evidence="6" id="KW-1185">Reference proteome</keyword>
<dbReference type="OrthoDB" id="8641527at2"/>
<dbReference type="EMBL" id="NEVU01000002">
    <property type="protein sequence ID" value="OZI75208.1"/>
    <property type="molecule type" value="Genomic_DNA"/>
</dbReference>
<dbReference type="AlphaFoldDB" id="A0A261VM40"/>
<dbReference type="Proteomes" id="UP000216429">
    <property type="component" value="Unassembled WGS sequence"/>
</dbReference>
<evidence type="ECO:0000256" key="1">
    <source>
        <dbReference type="ARBA" id="ARBA00002397"/>
    </source>
</evidence>
<keyword evidence="3" id="KW-1005">Bacterial flagellum biogenesis</keyword>
<protein>
    <submittedName>
        <fullName evidence="5">Flagellar protein FlgN</fullName>
    </submittedName>
</protein>
<accession>A0A261VM40</accession>
<gene>
    <name evidence="5" type="ORF">CAL22_09425</name>
</gene>
<dbReference type="InterPro" id="IPR007809">
    <property type="entry name" value="FlgN-like"/>
</dbReference>
<dbReference type="InterPro" id="IPR036679">
    <property type="entry name" value="FlgN-like_sf"/>
</dbReference>
<dbReference type="Gene3D" id="1.20.58.300">
    <property type="entry name" value="FlgN-like"/>
    <property type="match status" value="1"/>
</dbReference>
<comment type="caution">
    <text evidence="5">The sequence shown here is derived from an EMBL/GenBank/DDBJ whole genome shotgun (WGS) entry which is preliminary data.</text>
</comment>
<evidence type="ECO:0000313" key="5">
    <source>
        <dbReference type="EMBL" id="OZI75208.1"/>
    </source>
</evidence>
<name>A0A261VM40_9BORD</name>
<comment type="similarity">
    <text evidence="2">Belongs to the FlgN family.</text>
</comment>